<gene>
    <name evidence="2" type="ORF">B296_00020460</name>
</gene>
<protein>
    <submittedName>
        <fullName evidence="2">Uncharacterized protein</fullName>
    </submittedName>
</protein>
<proteinExistence type="predicted"/>
<name>A0A427AIC9_ENSVE</name>
<evidence type="ECO:0000313" key="3">
    <source>
        <dbReference type="Proteomes" id="UP000287651"/>
    </source>
</evidence>
<dbReference type="Proteomes" id="UP000287651">
    <property type="component" value="Unassembled WGS sequence"/>
</dbReference>
<accession>A0A427AIC9</accession>
<evidence type="ECO:0000313" key="2">
    <source>
        <dbReference type="EMBL" id="RRT75902.1"/>
    </source>
</evidence>
<feature type="region of interest" description="Disordered" evidence="1">
    <location>
        <begin position="1"/>
        <end position="22"/>
    </location>
</feature>
<dbReference type="EMBL" id="AMZH03002347">
    <property type="protein sequence ID" value="RRT75902.1"/>
    <property type="molecule type" value="Genomic_DNA"/>
</dbReference>
<sequence>MAGRPYRGPSRGQPPLHADSMHVAAPPPQAVLIFVTNRWRSYSPVFQIRMEKMKEIKRPPLYRYPHDGSLQRNFSNLILQLLLRGREENRRWWLKLQPINHESPLIFI</sequence>
<dbReference type="AlphaFoldDB" id="A0A427AIC9"/>
<organism evidence="2 3">
    <name type="scientific">Ensete ventricosum</name>
    <name type="common">Abyssinian banana</name>
    <name type="synonym">Musa ensete</name>
    <dbReference type="NCBI Taxonomy" id="4639"/>
    <lineage>
        <taxon>Eukaryota</taxon>
        <taxon>Viridiplantae</taxon>
        <taxon>Streptophyta</taxon>
        <taxon>Embryophyta</taxon>
        <taxon>Tracheophyta</taxon>
        <taxon>Spermatophyta</taxon>
        <taxon>Magnoliopsida</taxon>
        <taxon>Liliopsida</taxon>
        <taxon>Zingiberales</taxon>
        <taxon>Musaceae</taxon>
        <taxon>Ensete</taxon>
    </lineage>
</organism>
<comment type="caution">
    <text evidence="2">The sequence shown here is derived from an EMBL/GenBank/DDBJ whole genome shotgun (WGS) entry which is preliminary data.</text>
</comment>
<reference evidence="2 3" key="1">
    <citation type="journal article" date="2014" name="Agronomy (Basel)">
        <title>A Draft Genome Sequence for Ensete ventricosum, the Drought-Tolerant Tree Against Hunger.</title>
        <authorList>
            <person name="Harrison J."/>
            <person name="Moore K.A."/>
            <person name="Paszkiewicz K."/>
            <person name="Jones T."/>
            <person name="Grant M."/>
            <person name="Ambacheew D."/>
            <person name="Muzemil S."/>
            <person name="Studholme D.J."/>
        </authorList>
    </citation>
    <scope>NUCLEOTIDE SEQUENCE [LARGE SCALE GENOMIC DNA]</scope>
</reference>
<evidence type="ECO:0000256" key="1">
    <source>
        <dbReference type="SAM" id="MobiDB-lite"/>
    </source>
</evidence>